<evidence type="ECO:0000256" key="1">
    <source>
        <dbReference type="ARBA" id="ARBA00022448"/>
    </source>
</evidence>
<evidence type="ECO:0000313" key="6">
    <source>
        <dbReference type="Proteomes" id="UP000006443"/>
    </source>
</evidence>
<protein>
    <submittedName>
        <fullName evidence="5">ABC transporter related protein</fullName>
    </submittedName>
</protein>
<reference evidence="5 6" key="1">
    <citation type="submission" date="2009-02" db="EMBL/GenBank/DDBJ databases">
        <title>Sequencing of the draft genome and assembly of Dethiobacter alkaliphilus AHT 1.</title>
        <authorList>
            <consortium name="US DOE Joint Genome Institute (JGI-PGF)"/>
            <person name="Lucas S."/>
            <person name="Copeland A."/>
            <person name="Lapidus A."/>
            <person name="Glavina del Rio T."/>
            <person name="Dalin E."/>
            <person name="Tice H."/>
            <person name="Bruce D."/>
            <person name="Goodwin L."/>
            <person name="Pitluck S."/>
            <person name="Larimer F."/>
            <person name="Land M.L."/>
            <person name="Hauser L."/>
            <person name="Muyzer G."/>
        </authorList>
    </citation>
    <scope>NUCLEOTIDE SEQUENCE [LARGE SCALE GENOMIC DNA]</scope>
    <source>
        <strain evidence="5 6">AHT 1</strain>
    </source>
</reference>
<feature type="domain" description="ABC transporter" evidence="4">
    <location>
        <begin position="5"/>
        <end position="230"/>
    </location>
</feature>
<accession>C0GL01</accession>
<dbReference type="CDD" id="cd03230">
    <property type="entry name" value="ABC_DR_subfamily_A"/>
    <property type="match status" value="1"/>
</dbReference>
<evidence type="ECO:0000259" key="4">
    <source>
        <dbReference type="PROSITE" id="PS50893"/>
    </source>
</evidence>
<dbReference type="InterPro" id="IPR051782">
    <property type="entry name" value="ABC_Transporter_VariousFunc"/>
</dbReference>
<proteinExistence type="predicted"/>
<organism evidence="5 6">
    <name type="scientific">Dethiobacter alkaliphilus AHT 1</name>
    <dbReference type="NCBI Taxonomy" id="555088"/>
    <lineage>
        <taxon>Bacteria</taxon>
        <taxon>Bacillati</taxon>
        <taxon>Bacillota</taxon>
        <taxon>Dethiobacteria</taxon>
        <taxon>Dethiobacterales</taxon>
        <taxon>Dethiobacteraceae</taxon>
        <taxon>Dethiobacter</taxon>
    </lineage>
</organism>
<name>C0GL01_DETAL</name>
<dbReference type="InterPro" id="IPR027417">
    <property type="entry name" value="P-loop_NTPase"/>
</dbReference>
<dbReference type="EMBL" id="ACJM01000033">
    <property type="protein sequence ID" value="EEG75988.1"/>
    <property type="molecule type" value="Genomic_DNA"/>
</dbReference>
<evidence type="ECO:0000256" key="3">
    <source>
        <dbReference type="ARBA" id="ARBA00022840"/>
    </source>
</evidence>
<sequence>MMNVVECSGLTKTYGNINALNKMSFAIEENKITGLIGPNGAGKTTLLKIMAGFMQQSSGEIRVFDRSPFNDLTVSANMIFVDDNMALPQTLSLADILEGVAPFYANWDAGLAQRLFAYFNLQPGQCHHKLSKGMKSTFNMIIGIAARCPLTIFDEPTTGMDAGVRKDFYRALLKDYLAHPRTIILSSHLLNEIQDVLEDVLLMRAGEKRLHLPVSDLKEYAVGLRGRREVLEQFSGNREVLYREALGRDSEYLVVQNTLSETERQQAKRSGVEILPVDTADLCVYLTATNKGGIDDVFSGA</sequence>
<evidence type="ECO:0000313" key="5">
    <source>
        <dbReference type="EMBL" id="EEG75988.1"/>
    </source>
</evidence>
<dbReference type="Gene3D" id="3.40.50.300">
    <property type="entry name" value="P-loop containing nucleotide triphosphate hydrolases"/>
    <property type="match status" value="1"/>
</dbReference>
<dbReference type="Proteomes" id="UP000006443">
    <property type="component" value="Unassembled WGS sequence"/>
</dbReference>
<keyword evidence="3" id="KW-0067">ATP-binding</keyword>
<gene>
    <name evidence="5" type="ORF">DealDRAFT_3161</name>
</gene>
<dbReference type="PANTHER" id="PTHR42939:SF1">
    <property type="entry name" value="ABC TRANSPORTER ATP-BINDING PROTEIN ALBC-RELATED"/>
    <property type="match status" value="1"/>
</dbReference>
<dbReference type="SUPFAM" id="SSF52540">
    <property type="entry name" value="P-loop containing nucleoside triphosphate hydrolases"/>
    <property type="match status" value="1"/>
</dbReference>
<keyword evidence="1" id="KW-0813">Transport</keyword>
<evidence type="ECO:0000256" key="2">
    <source>
        <dbReference type="ARBA" id="ARBA00022741"/>
    </source>
</evidence>
<dbReference type="SMART" id="SM00382">
    <property type="entry name" value="AAA"/>
    <property type="match status" value="1"/>
</dbReference>
<dbReference type="STRING" id="555088.DealDRAFT_3161"/>
<dbReference type="GO" id="GO:0016887">
    <property type="term" value="F:ATP hydrolysis activity"/>
    <property type="evidence" value="ECO:0007669"/>
    <property type="project" value="InterPro"/>
</dbReference>
<keyword evidence="6" id="KW-1185">Reference proteome</keyword>
<dbReference type="PROSITE" id="PS50893">
    <property type="entry name" value="ABC_TRANSPORTER_2"/>
    <property type="match status" value="1"/>
</dbReference>
<dbReference type="GO" id="GO:0005524">
    <property type="term" value="F:ATP binding"/>
    <property type="evidence" value="ECO:0007669"/>
    <property type="project" value="UniProtKB-KW"/>
</dbReference>
<keyword evidence="2" id="KW-0547">Nucleotide-binding</keyword>
<comment type="caution">
    <text evidence="5">The sequence shown here is derived from an EMBL/GenBank/DDBJ whole genome shotgun (WGS) entry which is preliminary data.</text>
</comment>
<dbReference type="InterPro" id="IPR003439">
    <property type="entry name" value="ABC_transporter-like_ATP-bd"/>
</dbReference>
<dbReference type="AlphaFoldDB" id="C0GL01"/>
<dbReference type="eggNOG" id="COG1131">
    <property type="taxonomic scope" value="Bacteria"/>
</dbReference>
<dbReference type="Pfam" id="PF00005">
    <property type="entry name" value="ABC_tran"/>
    <property type="match status" value="1"/>
</dbReference>
<dbReference type="InterPro" id="IPR003593">
    <property type="entry name" value="AAA+_ATPase"/>
</dbReference>
<dbReference type="PANTHER" id="PTHR42939">
    <property type="entry name" value="ABC TRANSPORTER ATP-BINDING PROTEIN ALBC-RELATED"/>
    <property type="match status" value="1"/>
</dbReference>